<evidence type="ECO:0000313" key="2">
    <source>
        <dbReference type="Proteomes" id="UP000199448"/>
    </source>
</evidence>
<gene>
    <name evidence="1" type="ORF">SAMN04488034_103282</name>
</gene>
<dbReference type="STRING" id="390640.SAMN04488034_103282"/>
<organism evidence="1 2">
    <name type="scientific">Salinimicrobium catena</name>
    <dbReference type="NCBI Taxonomy" id="390640"/>
    <lineage>
        <taxon>Bacteria</taxon>
        <taxon>Pseudomonadati</taxon>
        <taxon>Bacteroidota</taxon>
        <taxon>Flavobacteriia</taxon>
        <taxon>Flavobacteriales</taxon>
        <taxon>Flavobacteriaceae</taxon>
        <taxon>Salinimicrobium</taxon>
    </lineage>
</organism>
<name>A0A1H5N290_9FLAO</name>
<dbReference type="AlphaFoldDB" id="A0A1H5N290"/>
<sequence length="157" mass="19119">MMETLKTKLQLGILFLFSLLIIGCDADDRIDLTEDPEERQEVYQQIINDDELLQEFLTEMRNSDQAMEMMAANRPMMRNMYGRNQMRRMMMNNPQVVDTMMQGMMMVMEQDTTMFRRNPELHRRMLQHIMVMMERDTSMYRQMQERMQQRQRNNTPQ</sequence>
<dbReference type="PROSITE" id="PS51257">
    <property type="entry name" value="PROKAR_LIPOPROTEIN"/>
    <property type="match status" value="1"/>
</dbReference>
<accession>A0A1H5N290</accession>
<proteinExistence type="predicted"/>
<keyword evidence="2" id="KW-1185">Reference proteome</keyword>
<protein>
    <submittedName>
        <fullName evidence="1">Uncharacterized protein</fullName>
    </submittedName>
</protein>
<dbReference type="OrthoDB" id="1444890at2"/>
<dbReference type="RefSeq" id="WP_093113215.1">
    <property type="nucleotide sequence ID" value="NZ_FNGG01000003.1"/>
</dbReference>
<evidence type="ECO:0000313" key="1">
    <source>
        <dbReference type="EMBL" id="SEE95729.1"/>
    </source>
</evidence>
<reference evidence="1 2" key="1">
    <citation type="submission" date="2016-10" db="EMBL/GenBank/DDBJ databases">
        <authorList>
            <person name="de Groot N.N."/>
        </authorList>
    </citation>
    <scope>NUCLEOTIDE SEQUENCE [LARGE SCALE GENOMIC DNA]</scope>
    <source>
        <strain evidence="1 2">DSM 23553</strain>
    </source>
</reference>
<dbReference type="EMBL" id="FNUG01000003">
    <property type="protein sequence ID" value="SEE95729.1"/>
    <property type="molecule type" value="Genomic_DNA"/>
</dbReference>
<dbReference type="Proteomes" id="UP000199448">
    <property type="component" value="Unassembled WGS sequence"/>
</dbReference>